<evidence type="ECO:0000256" key="1">
    <source>
        <dbReference type="SAM" id="MobiDB-lite"/>
    </source>
</evidence>
<gene>
    <name evidence="4" type="ORF">GCM10023205_12760</name>
</gene>
<name>A0ABP9GTC7_9ACTN</name>
<evidence type="ECO:0000313" key="4">
    <source>
        <dbReference type="EMBL" id="GAA4952975.1"/>
    </source>
</evidence>
<keyword evidence="5" id="KW-1185">Reference proteome</keyword>
<keyword evidence="2" id="KW-1133">Transmembrane helix</keyword>
<organism evidence="4 5">
    <name type="scientific">Yinghuangia aomiensis</name>
    <dbReference type="NCBI Taxonomy" id="676205"/>
    <lineage>
        <taxon>Bacteria</taxon>
        <taxon>Bacillati</taxon>
        <taxon>Actinomycetota</taxon>
        <taxon>Actinomycetes</taxon>
        <taxon>Kitasatosporales</taxon>
        <taxon>Streptomycetaceae</taxon>
        <taxon>Yinghuangia</taxon>
    </lineage>
</organism>
<dbReference type="InterPro" id="IPR058488">
    <property type="entry name" value="DUF8175"/>
</dbReference>
<reference evidence="5" key="1">
    <citation type="journal article" date="2019" name="Int. J. Syst. Evol. Microbiol.">
        <title>The Global Catalogue of Microorganisms (GCM) 10K type strain sequencing project: providing services to taxonomists for standard genome sequencing and annotation.</title>
        <authorList>
            <consortium name="The Broad Institute Genomics Platform"/>
            <consortium name="The Broad Institute Genome Sequencing Center for Infectious Disease"/>
            <person name="Wu L."/>
            <person name="Ma J."/>
        </authorList>
    </citation>
    <scope>NUCLEOTIDE SEQUENCE [LARGE SCALE GENOMIC DNA]</scope>
    <source>
        <strain evidence="5">JCM 17986</strain>
    </source>
</reference>
<sequence length="263" mass="26830">MSDAPVAPERAAGDPRRRHPVASGAGVVVVILVVVLTLAYASRRSGAPAEDSAASRAGTSSGVGKTSPRSTAGIAAARPPAALAGTVPVGYPRTREGAQSAAANYATAYGSSDMFRPAVRRAIVESMADPGSKAGLLARADTAFQAQTAVFGLDADGNAPKGLSFVCRALPVGTKSVAYTPDSATVEVWGAGLVGLAGAGSTKPVSEAWTTTTLRLSWADDDWKLVDFTQKEGPTPVGGLQTASGAEDIAKAVREFEELRYAR</sequence>
<evidence type="ECO:0000256" key="2">
    <source>
        <dbReference type="SAM" id="Phobius"/>
    </source>
</evidence>
<feature type="region of interest" description="Disordered" evidence="1">
    <location>
        <begin position="47"/>
        <end position="77"/>
    </location>
</feature>
<keyword evidence="2" id="KW-0472">Membrane</keyword>
<comment type="caution">
    <text evidence="4">The sequence shown here is derived from an EMBL/GenBank/DDBJ whole genome shotgun (WGS) entry which is preliminary data.</text>
</comment>
<evidence type="ECO:0000259" key="3">
    <source>
        <dbReference type="Pfam" id="PF26526"/>
    </source>
</evidence>
<accession>A0ABP9GTC7</accession>
<dbReference type="Proteomes" id="UP001500466">
    <property type="component" value="Unassembled WGS sequence"/>
</dbReference>
<feature type="domain" description="DUF8175" evidence="3">
    <location>
        <begin position="80"/>
        <end position="245"/>
    </location>
</feature>
<feature type="compositionally biased region" description="Polar residues" evidence="1">
    <location>
        <begin position="57"/>
        <end position="70"/>
    </location>
</feature>
<keyword evidence="2" id="KW-0812">Transmembrane</keyword>
<protein>
    <recommendedName>
        <fullName evidence="3">DUF8175 domain-containing protein</fullName>
    </recommendedName>
</protein>
<dbReference type="RefSeq" id="WP_345674279.1">
    <property type="nucleotide sequence ID" value="NZ_BAABHS010000003.1"/>
</dbReference>
<evidence type="ECO:0000313" key="5">
    <source>
        <dbReference type="Proteomes" id="UP001500466"/>
    </source>
</evidence>
<feature type="transmembrane region" description="Helical" evidence="2">
    <location>
        <begin position="21"/>
        <end position="41"/>
    </location>
</feature>
<dbReference type="EMBL" id="BAABHS010000003">
    <property type="protein sequence ID" value="GAA4952975.1"/>
    <property type="molecule type" value="Genomic_DNA"/>
</dbReference>
<dbReference type="Pfam" id="PF26526">
    <property type="entry name" value="DUF8175"/>
    <property type="match status" value="1"/>
</dbReference>
<proteinExistence type="predicted"/>